<evidence type="ECO:0000256" key="10">
    <source>
        <dbReference type="SAM" id="Phobius"/>
    </source>
</evidence>
<dbReference type="GO" id="GO:0016887">
    <property type="term" value="F:ATP hydrolysis activity"/>
    <property type="evidence" value="ECO:0007669"/>
    <property type="project" value="InterPro"/>
</dbReference>
<protein>
    <submittedName>
        <fullName evidence="13">ABC transporter ATP-binding protein</fullName>
    </submittedName>
</protein>
<dbReference type="OrthoDB" id="9806127at2"/>
<dbReference type="SMART" id="SM00382">
    <property type="entry name" value="AAA"/>
    <property type="match status" value="1"/>
</dbReference>
<dbReference type="InterPro" id="IPR003593">
    <property type="entry name" value="AAA+_ATPase"/>
</dbReference>
<dbReference type="GO" id="GO:0005886">
    <property type="term" value="C:plasma membrane"/>
    <property type="evidence" value="ECO:0007669"/>
    <property type="project" value="UniProtKB-SubCell"/>
</dbReference>
<feature type="transmembrane region" description="Helical" evidence="10">
    <location>
        <begin position="240"/>
        <end position="267"/>
    </location>
</feature>
<evidence type="ECO:0000256" key="3">
    <source>
        <dbReference type="ARBA" id="ARBA00022475"/>
    </source>
</evidence>
<dbReference type="Proteomes" id="UP000266677">
    <property type="component" value="Unassembled WGS sequence"/>
</dbReference>
<dbReference type="InterPro" id="IPR017871">
    <property type="entry name" value="ABC_transporter-like_CS"/>
</dbReference>
<reference evidence="13 14" key="1">
    <citation type="submission" date="2018-09" db="EMBL/GenBank/DDBJ databases">
        <title>YIM PH21274 draft genome.</title>
        <authorList>
            <person name="Miao C."/>
        </authorList>
    </citation>
    <scope>NUCLEOTIDE SEQUENCE [LARGE SCALE GENOMIC DNA]</scope>
    <source>
        <strain evidence="13 14">YIM PH 21724</strain>
    </source>
</reference>
<dbReference type="RefSeq" id="WP_120042766.1">
    <property type="nucleotide sequence ID" value="NZ_QZFU01000023.1"/>
</dbReference>
<dbReference type="PROSITE" id="PS00211">
    <property type="entry name" value="ABC_TRANSPORTER_1"/>
    <property type="match status" value="1"/>
</dbReference>
<dbReference type="Pfam" id="PF00664">
    <property type="entry name" value="ABC_membrane"/>
    <property type="match status" value="1"/>
</dbReference>
<keyword evidence="3" id="KW-1003">Cell membrane</keyword>
<dbReference type="CDD" id="cd18551">
    <property type="entry name" value="ABC_6TM_LmrA_like"/>
    <property type="match status" value="1"/>
</dbReference>
<keyword evidence="8 10" id="KW-0472">Membrane</keyword>
<dbReference type="Gene3D" id="1.20.1560.10">
    <property type="entry name" value="ABC transporter type 1, transmembrane domain"/>
    <property type="match status" value="1"/>
</dbReference>
<keyword evidence="7 10" id="KW-1133">Transmembrane helix</keyword>
<evidence type="ECO:0000259" key="11">
    <source>
        <dbReference type="PROSITE" id="PS50893"/>
    </source>
</evidence>
<evidence type="ECO:0000256" key="6">
    <source>
        <dbReference type="ARBA" id="ARBA00022840"/>
    </source>
</evidence>
<feature type="transmembrane region" description="Helical" evidence="10">
    <location>
        <begin position="60"/>
        <end position="84"/>
    </location>
</feature>
<evidence type="ECO:0000256" key="1">
    <source>
        <dbReference type="ARBA" id="ARBA00004651"/>
    </source>
</evidence>
<dbReference type="FunFam" id="3.40.50.300:FF:000299">
    <property type="entry name" value="ABC transporter ATP-binding protein/permease"/>
    <property type="match status" value="1"/>
</dbReference>
<dbReference type="Gene3D" id="3.40.50.300">
    <property type="entry name" value="P-loop containing nucleotide triphosphate hydrolases"/>
    <property type="match status" value="1"/>
</dbReference>
<keyword evidence="6 13" id="KW-0067">ATP-binding</keyword>
<organism evidence="13 14">
    <name type="scientific">Nocardia panacis</name>
    <dbReference type="NCBI Taxonomy" id="2340916"/>
    <lineage>
        <taxon>Bacteria</taxon>
        <taxon>Bacillati</taxon>
        <taxon>Actinomycetota</taxon>
        <taxon>Actinomycetes</taxon>
        <taxon>Mycobacteriales</taxon>
        <taxon>Nocardiaceae</taxon>
        <taxon>Nocardia</taxon>
    </lineage>
</organism>
<evidence type="ECO:0000256" key="2">
    <source>
        <dbReference type="ARBA" id="ARBA00022448"/>
    </source>
</evidence>
<gene>
    <name evidence="13" type="ORF">D5S18_21180</name>
</gene>
<feature type="transmembrane region" description="Helical" evidence="10">
    <location>
        <begin position="138"/>
        <end position="158"/>
    </location>
</feature>
<dbReference type="GO" id="GO:0015421">
    <property type="term" value="F:ABC-type oligopeptide transporter activity"/>
    <property type="evidence" value="ECO:0007669"/>
    <property type="project" value="TreeGrafter"/>
</dbReference>
<dbReference type="GO" id="GO:0005524">
    <property type="term" value="F:ATP binding"/>
    <property type="evidence" value="ECO:0007669"/>
    <property type="project" value="UniProtKB-KW"/>
</dbReference>
<evidence type="ECO:0000256" key="7">
    <source>
        <dbReference type="ARBA" id="ARBA00022989"/>
    </source>
</evidence>
<dbReference type="AlphaFoldDB" id="A0A3A4K1Q8"/>
<dbReference type="InterPro" id="IPR036640">
    <property type="entry name" value="ABC1_TM_sf"/>
</dbReference>
<dbReference type="SUPFAM" id="SSF90123">
    <property type="entry name" value="ABC transporter transmembrane region"/>
    <property type="match status" value="1"/>
</dbReference>
<evidence type="ECO:0000256" key="5">
    <source>
        <dbReference type="ARBA" id="ARBA00022741"/>
    </source>
</evidence>
<proteinExistence type="inferred from homology"/>
<keyword evidence="5" id="KW-0547">Nucleotide-binding</keyword>
<dbReference type="PROSITE" id="PS50893">
    <property type="entry name" value="ABC_TRANSPORTER_2"/>
    <property type="match status" value="1"/>
</dbReference>
<dbReference type="PROSITE" id="PS50929">
    <property type="entry name" value="ABC_TM1F"/>
    <property type="match status" value="1"/>
</dbReference>
<evidence type="ECO:0000313" key="13">
    <source>
        <dbReference type="EMBL" id="RJO73690.1"/>
    </source>
</evidence>
<evidence type="ECO:0000256" key="4">
    <source>
        <dbReference type="ARBA" id="ARBA00022692"/>
    </source>
</evidence>
<keyword evidence="14" id="KW-1185">Reference proteome</keyword>
<dbReference type="InterPro" id="IPR003439">
    <property type="entry name" value="ABC_transporter-like_ATP-bd"/>
</dbReference>
<comment type="subcellular location">
    <subcellularLocation>
        <location evidence="1">Cell membrane</location>
        <topology evidence="1">Multi-pass membrane protein</topology>
    </subcellularLocation>
</comment>
<name>A0A3A4K1Q8_9NOCA</name>
<dbReference type="SUPFAM" id="SSF52540">
    <property type="entry name" value="P-loop containing nucleoside triphosphate hydrolases"/>
    <property type="match status" value="1"/>
</dbReference>
<keyword evidence="4 10" id="KW-0812">Transmembrane</keyword>
<keyword evidence="2" id="KW-0813">Transport</keyword>
<dbReference type="PANTHER" id="PTHR43394">
    <property type="entry name" value="ATP-DEPENDENT PERMEASE MDL1, MITOCHONDRIAL"/>
    <property type="match status" value="1"/>
</dbReference>
<evidence type="ECO:0000256" key="8">
    <source>
        <dbReference type="ARBA" id="ARBA00023136"/>
    </source>
</evidence>
<evidence type="ECO:0000259" key="12">
    <source>
        <dbReference type="PROSITE" id="PS50929"/>
    </source>
</evidence>
<dbReference type="InterPro" id="IPR027417">
    <property type="entry name" value="P-loop_NTPase"/>
</dbReference>
<dbReference type="EMBL" id="QZFU01000023">
    <property type="protein sequence ID" value="RJO73690.1"/>
    <property type="molecule type" value="Genomic_DNA"/>
</dbReference>
<evidence type="ECO:0000313" key="14">
    <source>
        <dbReference type="Proteomes" id="UP000266677"/>
    </source>
</evidence>
<dbReference type="InterPro" id="IPR011527">
    <property type="entry name" value="ABC1_TM_dom"/>
</dbReference>
<comment type="similarity">
    <text evidence="9">Belongs to the ABC transporter superfamily. Lipid exporter (TC 3.A.1.106) family.</text>
</comment>
<sequence>MSSRAKEDRMPRQLWQMLAGHRGALALGLLLMLVAAGLGIAQPLAMKAVIDGLTASRSVVLLVIGLVVLMALEVVVNAAASYVLERTGERFLLRLRTRLFSRLLRLTMPTFDRFRLGDLMSRASTDVIQVREAATRAAVELAASVVMIAATLVVMFLIDPVLMCVVVGVLIAATAAISGLTAAIGRVSTKLQDTVGAMSADLERVMGAIRTVRASRAEQRETQRLTELAHDAYTAGVRSAFLMAAVSSLINVAVNGAFVVVLLVGAVRVGQDALALSSLVALLLYANQLVLPVAQFVEGIATVYKVRGAAQRATEVFTLPVEESAPATVIDEPPRSAPVLEIRNLRFGYTPDAPVLQDLSLTVPHNSLVALIGPSGAGKSTALGLINRFYQPWQGSIHLDGYAATELDLAAWRARIGWVEQDCQILHGTLRDNLRYIAHDADDRALWHAIDLVNLREKVEKLPDGLDSQVGEHGARLSSGERQRVAIARAVLARPRLLLLDEPTAHLDPANEAALTTTLDNLRGECALLVIAHRMSTIRSASSILLLANGTARATGTWTELFESPAEFGRLVNMREPEFSTAPSLREI</sequence>
<feature type="transmembrane region" description="Helical" evidence="10">
    <location>
        <begin position="164"/>
        <end position="184"/>
    </location>
</feature>
<accession>A0A3A4K1Q8</accession>
<dbReference type="InterPro" id="IPR039421">
    <property type="entry name" value="Type_1_exporter"/>
</dbReference>
<feature type="domain" description="ABC transporter" evidence="11">
    <location>
        <begin position="340"/>
        <end position="574"/>
    </location>
</feature>
<comment type="caution">
    <text evidence="13">The sequence shown here is derived from an EMBL/GenBank/DDBJ whole genome shotgun (WGS) entry which is preliminary data.</text>
</comment>
<dbReference type="Pfam" id="PF00005">
    <property type="entry name" value="ABC_tran"/>
    <property type="match status" value="1"/>
</dbReference>
<feature type="domain" description="ABC transmembrane type-1" evidence="12">
    <location>
        <begin position="26"/>
        <end position="305"/>
    </location>
</feature>
<dbReference type="PANTHER" id="PTHR43394:SF1">
    <property type="entry name" value="ATP-BINDING CASSETTE SUB-FAMILY B MEMBER 10, MITOCHONDRIAL"/>
    <property type="match status" value="1"/>
</dbReference>
<evidence type="ECO:0000256" key="9">
    <source>
        <dbReference type="ARBA" id="ARBA00061644"/>
    </source>
</evidence>